<accession>A0ABN7YGX8</accession>
<keyword evidence="1" id="KW-0175">Coiled coil</keyword>
<dbReference type="Gene3D" id="3.30.450.40">
    <property type="match status" value="1"/>
</dbReference>
<feature type="domain" description="GAF" evidence="2">
    <location>
        <begin position="100"/>
        <end position="242"/>
    </location>
</feature>
<dbReference type="InterPro" id="IPR029016">
    <property type="entry name" value="GAF-like_dom_sf"/>
</dbReference>
<proteinExistence type="predicted"/>
<dbReference type="Gene3D" id="1.10.1660.10">
    <property type="match status" value="1"/>
</dbReference>
<dbReference type="RefSeq" id="WP_223988821.1">
    <property type="nucleotide sequence ID" value="NZ_CAJZAG010000005.1"/>
</dbReference>
<name>A0ABN7YGX8_9BURK</name>
<dbReference type="InterPro" id="IPR003018">
    <property type="entry name" value="GAF"/>
</dbReference>
<dbReference type="NCBIfam" id="TIGR01764">
    <property type="entry name" value="excise"/>
    <property type="match status" value="1"/>
</dbReference>
<evidence type="ECO:0000256" key="1">
    <source>
        <dbReference type="SAM" id="Coils"/>
    </source>
</evidence>
<evidence type="ECO:0000313" key="3">
    <source>
        <dbReference type="EMBL" id="CAG9172682.1"/>
    </source>
</evidence>
<dbReference type="EMBL" id="CAJZAG010000005">
    <property type="protein sequence ID" value="CAG9172682.1"/>
    <property type="molecule type" value="Genomic_DNA"/>
</dbReference>
<dbReference type="Pfam" id="PF12728">
    <property type="entry name" value="HTH_17"/>
    <property type="match status" value="1"/>
</dbReference>
<dbReference type="Proteomes" id="UP000706525">
    <property type="component" value="Unassembled WGS sequence"/>
</dbReference>
<organism evidence="3 4">
    <name type="scientific">Cupriavidus pampae</name>
    <dbReference type="NCBI Taxonomy" id="659251"/>
    <lineage>
        <taxon>Bacteria</taxon>
        <taxon>Pseudomonadati</taxon>
        <taxon>Pseudomonadota</taxon>
        <taxon>Betaproteobacteria</taxon>
        <taxon>Burkholderiales</taxon>
        <taxon>Burkholderiaceae</taxon>
        <taxon>Cupriavidus</taxon>
    </lineage>
</organism>
<evidence type="ECO:0000259" key="2">
    <source>
        <dbReference type="SMART" id="SM00065"/>
    </source>
</evidence>
<dbReference type="InterPro" id="IPR009061">
    <property type="entry name" value="DNA-bd_dom_put_sf"/>
</dbReference>
<dbReference type="PANTHER" id="PTHR43102:SF2">
    <property type="entry name" value="GAF DOMAIN-CONTAINING PROTEIN"/>
    <property type="match status" value="1"/>
</dbReference>
<gene>
    <name evidence="3" type="ORF">LMG32289_02652</name>
</gene>
<feature type="coiled-coil region" evidence="1">
    <location>
        <begin position="227"/>
        <end position="254"/>
    </location>
</feature>
<dbReference type="SUPFAM" id="SSF55781">
    <property type="entry name" value="GAF domain-like"/>
    <property type="match status" value="1"/>
</dbReference>
<dbReference type="SUPFAM" id="SSF46955">
    <property type="entry name" value="Putative DNA-binding domain"/>
    <property type="match status" value="1"/>
</dbReference>
<dbReference type="SMART" id="SM00065">
    <property type="entry name" value="GAF"/>
    <property type="match status" value="1"/>
</dbReference>
<dbReference type="Pfam" id="PF01590">
    <property type="entry name" value="GAF"/>
    <property type="match status" value="1"/>
</dbReference>
<dbReference type="InterPro" id="IPR041657">
    <property type="entry name" value="HTH_17"/>
</dbReference>
<evidence type="ECO:0000313" key="4">
    <source>
        <dbReference type="Proteomes" id="UP000706525"/>
    </source>
</evidence>
<reference evidence="3 4" key="1">
    <citation type="submission" date="2021-08" db="EMBL/GenBank/DDBJ databases">
        <authorList>
            <person name="Peeters C."/>
        </authorList>
    </citation>
    <scope>NUCLEOTIDE SEQUENCE [LARGE SCALE GENOMIC DNA]</scope>
    <source>
        <strain evidence="3 4">LMG 32289</strain>
    </source>
</reference>
<sequence>MEDHVLTTTQVAKMLGISVRTAQLLIEGGTLTSWKTPGGHRRVFRAEVQALMARERPALPTPPVRMAANAAVASPDGYPVGPDEADRLLAVERSGLVDTAPEAAFDRITRLAAQSLSAPVALMTILTPTRQWFKSRQGLDMTESPRSWAFCNHTILQRQVFVVNDLSAHLAFASNPAVAGAPHFRFYAGAPILDPGGYALGSICVVDYQPRWLDAEQAKTLESLAAIASSEIRLAQTERALRQLQDQRERKLRAIR</sequence>
<keyword evidence="4" id="KW-1185">Reference proteome</keyword>
<comment type="caution">
    <text evidence="3">The sequence shown here is derived from an EMBL/GenBank/DDBJ whole genome shotgun (WGS) entry which is preliminary data.</text>
</comment>
<dbReference type="PANTHER" id="PTHR43102">
    <property type="entry name" value="SLR1143 PROTEIN"/>
    <property type="match status" value="1"/>
</dbReference>
<protein>
    <recommendedName>
        <fullName evidence="2">GAF domain-containing protein</fullName>
    </recommendedName>
</protein>
<dbReference type="InterPro" id="IPR010093">
    <property type="entry name" value="SinI_DNA-bd"/>
</dbReference>